<organism evidence="1 2">
    <name type="scientific">Pseudomonas fluorescens</name>
    <dbReference type="NCBI Taxonomy" id="294"/>
    <lineage>
        <taxon>Bacteria</taxon>
        <taxon>Pseudomonadati</taxon>
        <taxon>Pseudomonadota</taxon>
        <taxon>Gammaproteobacteria</taxon>
        <taxon>Pseudomonadales</taxon>
        <taxon>Pseudomonadaceae</taxon>
        <taxon>Pseudomonas</taxon>
    </lineage>
</organism>
<sequence>MNLAKYFSISKMILVQILAHKYLEAPEGKEVVAAAVGAAVEVDVAVEVVAAMAVVAEALGEPEVGELVADVQIHEFISSFSRRYR</sequence>
<dbReference type="AlphaFoldDB" id="A0A5E7BET4"/>
<dbReference type="RefSeq" id="WP_191624259.1">
    <property type="nucleotide sequence ID" value="NZ_CABVHQ010000013.1"/>
</dbReference>
<protein>
    <submittedName>
        <fullName evidence="1">Uncharacterized protein</fullName>
    </submittedName>
</protein>
<gene>
    <name evidence="1" type="ORF">PS691_01787</name>
</gene>
<evidence type="ECO:0000313" key="2">
    <source>
        <dbReference type="Proteomes" id="UP000337909"/>
    </source>
</evidence>
<dbReference type="Proteomes" id="UP000337909">
    <property type="component" value="Unassembled WGS sequence"/>
</dbReference>
<accession>A0A5E7BET4</accession>
<dbReference type="EMBL" id="CABVHQ010000013">
    <property type="protein sequence ID" value="VVN89975.1"/>
    <property type="molecule type" value="Genomic_DNA"/>
</dbReference>
<evidence type="ECO:0000313" key="1">
    <source>
        <dbReference type="EMBL" id="VVN89975.1"/>
    </source>
</evidence>
<proteinExistence type="predicted"/>
<name>A0A5E7BET4_PSEFL</name>
<reference evidence="1 2" key="1">
    <citation type="submission" date="2019-09" db="EMBL/GenBank/DDBJ databases">
        <authorList>
            <person name="Chandra G."/>
            <person name="Truman W A."/>
        </authorList>
    </citation>
    <scope>NUCLEOTIDE SEQUENCE [LARGE SCALE GENOMIC DNA]</scope>
    <source>
        <strain evidence="1">PS691</strain>
    </source>
</reference>